<dbReference type="PROSITE" id="PS51354">
    <property type="entry name" value="GLUTAREDOXIN_2"/>
    <property type="match status" value="1"/>
</dbReference>
<gene>
    <name evidence="2" type="ORF">Y981_04920</name>
</gene>
<dbReference type="AlphaFoldDB" id="A0A059XYR1"/>
<dbReference type="Proteomes" id="UP000027059">
    <property type="component" value="Chromosome"/>
</dbReference>
<dbReference type="OrthoDB" id="14695at2"/>
<organism evidence="2 3">
    <name type="scientific">Leptospirillum ferriphilum YSK</name>
    <dbReference type="NCBI Taxonomy" id="1441628"/>
    <lineage>
        <taxon>Bacteria</taxon>
        <taxon>Pseudomonadati</taxon>
        <taxon>Nitrospirota</taxon>
        <taxon>Nitrospiria</taxon>
        <taxon>Nitrospirales</taxon>
        <taxon>Nitrospiraceae</taxon>
        <taxon>Leptospirillum</taxon>
    </lineage>
</organism>
<dbReference type="InterPro" id="IPR036249">
    <property type="entry name" value="Thioredoxin-like_sf"/>
</dbReference>
<reference evidence="3" key="1">
    <citation type="submission" date="2014-02" db="EMBL/GenBank/DDBJ databases">
        <title>Complete genome sequence and comparative genomic analysis of the nitrogen-fixing bacterium Leptospirillum ferriphilum YSK.</title>
        <authorList>
            <person name="Guo X."/>
            <person name="Yin H."/>
            <person name="Liang Y."/>
            <person name="Hu Q."/>
            <person name="Ma L."/>
            <person name="Xiao Y."/>
            <person name="Zhang X."/>
            <person name="Qiu G."/>
            <person name="Liu X."/>
        </authorList>
    </citation>
    <scope>NUCLEOTIDE SEQUENCE [LARGE SCALE GENOMIC DNA]</scope>
    <source>
        <strain evidence="3">YSK</strain>
    </source>
</reference>
<dbReference type="HOGENOM" id="CLU_090389_20_3_0"/>
<name>A0A059XYR1_9BACT</name>
<evidence type="ECO:0000259" key="1">
    <source>
        <dbReference type="Pfam" id="PF13192"/>
    </source>
</evidence>
<reference evidence="2 3" key="2">
    <citation type="journal article" date="2015" name="Biomed. Res. Int.">
        <title>Effects of Arsenite Resistance on the Growth and Functional Gene Expression of Leptospirillum ferriphilum and Acidithiobacillus thiooxidans in Pure Culture and Coculture.</title>
        <authorList>
            <person name="Jiang H."/>
            <person name="Liang Y."/>
            <person name="Yin H."/>
            <person name="Xiao Y."/>
            <person name="Guo X."/>
            <person name="Xu Y."/>
            <person name="Hu Q."/>
            <person name="Liu H."/>
            <person name="Liu X."/>
        </authorList>
    </citation>
    <scope>NUCLEOTIDE SEQUENCE [LARGE SCALE GENOMIC DNA]</scope>
    <source>
        <strain evidence="2 3">YSK</strain>
    </source>
</reference>
<dbReference type="EMBL" id="CP007243">
    <property type="protein sequence ID" value="AIA30352.1"/>
    <property type="molecule type" value="Genomic_DNA"/>
</dbReference>
<dbReference type="SUPFAM" id="SSF52833">
    <property type="entry name" value="Thioredoxin-like"/>
    <property type="match status" value="1"/>
</dbReference>
<sequence length="83" mass="9527">MAKVSVLYADWCSSCPATKSFWKSLRNDIPFQYEEINIDSERGKELAQRHSIQSVPTTLVNGRVYFVGKPEKTRAIHLLKTLK</sequence>
<dbReference type="KEGG" id="lfp:Y981_04920"/>
<evidence type="ECO:0000313" key="2">
    <source>
        <dbReference type="EMBL" id="AIA30352.1"/>
    </source>
</evidence>
<feature type="domain" description="Thioredoxin-like fold" evidence="1">
    <location>
        <begin position="3"/>
        <end position="78"/>
    </location>
</feature>
<proteinExistence type="predicted"/>
<accession>A0A059XYR1</accession>
<dbReference type="Pfam" id="PF13192">
    <property type="entry name" value="Thioredoxin_3"/>
    <property type="match status" value="1"/>
</dbReference>
<dbReference type="RefSeq" id="WP_014960815.1">
    <property type="nucleotide sequence ID" value="NZ_CP007243.1"/>
</dbReference>
<keyword evidence="3" id="KW-1185">Reference proteome</keyword>
<protein>
    <submittedName>
        <fullName evidence="2">Thioredoxin</fullName>
    </submittedName>
</protein>
<dbReference type="InterPro" id="IPR012336">
    <property type="entry name" value="Thioredoxin-like_fold"/>
</dbReference>
<dbReference type="Gene3D" id="3.40.30.10">
    <property type="entry name" value="Glutaredoxin"/>
    <property type="match status" value="1"/>
</dbReference>
<evidence type="ECO:0000313" key="3">
    <source>
        <dbReference type="Proteomes" id="UP000027059"/>
    </source>
</evidence>